<name>I6RSZ8_9CAUD</name>
<evidence type="ECO:0000313" key="2">
    <source>
        <dbReference type="Proteomes" id="UP000002825"/>
    </source>
</evidence>
<dbReference type="Gene3D" id="3.30.40.220">
    <property type="match status" value="1"/>
</dbReference>
<evidence type="ECO:0008006" key="3">
    <source>
        <dbReference type="Google" id="ProtNLM"/>
    </source>
</evidence>
<accession>I6RSZ8</accession>
<keyword evidence="2" id="KW-1185">Reference proteome</keyword>
<dbReference type="KEGG" id="vg:13405872"/>
<dbReference type="GeneID" id="13405872"/>
<gene>
    <name evidence="1" type="ORF">P12053L_08</name>
</gene>
<dbReference type="Proteomes" id="UP000002825">
    <property type="component" value="Segment"/>
</dbReference>
<proteinExistence type="predicted"/>
<dbReference type="EMBL" id="JQ809650">
    <property type="protein sequence ID" value="AFM54613.1"/>
    <property type="molecule type" value="Genomic_DNA"/>
</dbReference>
<reference evidence="1 2" key="1">
    <citation type="journal article" date="2012" name="J. Virol.">
        <title>Complete Genome Sequence of Celeribacter Bacteriophage P12053L.</title>
        <authorList>
            <person name="Kang I."/>
            <person name="Jang H."/>
            <person name="Oh H.M."/>
            <person name="Cho J.C."/>
        </authorList>
    </citation>
    <scope>NUCLEOTIDE SEQUENCE [LARGE SCALE GENOMIC DNA]</scope>
</reference>
<sequence length="154" mass="18115">MRVCPNCKESLSEDHFYKGNGRCKVCKKAYDKEYRKKNRVKQAQSQKDRRASADGYVDRFIERSRIRTPDTDLTRDFFTDKMDVCAFTGVAFTYVNEYNCYHNPIAPSIDRIDSKEGYYSWNTQVILSCLNRMKNDMPQEDFNNLWAALTKGEE</sequence>
<dbReference type="RefSeq" id="YP_006560893.1">
    <property type="nucleotide sequence ID" value="NC_018280.1"/>
</dbReference>
<protein>
    <recommendedName>
        <fullName evidence="3">Phage protein</fullName>
    </recommendedName>
</protein>
<evidence type="ECO:0000313" key="1">
    <source>
        <dbReference type="EMBL" id="AFM54613.1"/>
    </source>
</evidence>
<organism evidence="1 2">
    <name type="scientific">Celeribacter phage P12053L</name>
    <dbReference type="NCBI Taxonomy" id="1197951"/>
    <lineage>
        <taxon>Viruses</taxon>
        <taxon>Duplodnaviria</taxon>
        <taxon>Heunggongvirae</taxon>
        <taxon>Uroviricota</taxon>
        <taxon>Caudoviricetes</taxon>
        <taxon>Zobellviridae</taxon>
        <taxon>Cobavirinae</taxon>
        <taxon>Siovirus</taxon>
        <taxon>Siovirus coreense</taxon>
    </lineage>
</organism>